<sequence>MSTCVPSDQQLRCRAQVPCTSGKHEGEARNSSPDPEPVKQKSEPGSGDTKWTKEDFILSVEYFANECKLPNDGLVPGDIQKSLVSDKLLEKCFGPRTGKNGRNGPKISNCTGLPQSEVLHLFQVIDDHDKPVNGTLGVAFPRALYAEQGESFEQKSRPLRASEVLAKEEVEERIVHDWTDNVSSDECSTKLKPSSAPEGGTSAVVIGRSKMPGVEALKADIRVRKESVEKLRGEVKTLTDAVDNNRQKLQDSEESMTRAEKTLKKEKSVNNQDMQLLASLEEEEEDLNKKLSGLLSAIEVSTQRQLQLEEQLQSTRANVNNLDTVIKEAEAEIEKKVSLFEREKSILASQEAEVKILDRMAEVPVSVLAPRFVPTATEVTKSVFRLTSCPVCSLGFHCVNFMPTSCGHAYHPACLMSLIARSGEPKCIECEEYFHPHWCESWGIDTTEEHRRRWEAELCLQRQRDAFSECISDLYTKTPHVLSERRKVEKEKRQRLTLKYTAAGVERSSAISCATTRVRAHVLAPNVIDSEGWTDHPSCRSTIRSSLTDDREEDVSILDVNVPLTRSKKGKRLSSKGNDRTESTRKDGRPCGLGLKARRQREITSSSPSSMSQPGTPGGRSRDRSGHTCVELGNHVQMYHFFVETLKPCHTLEVWDKAGRELFDMSAQEFFESFGQDVGKLHKFVSIRLASQPWGITVIGNPSFTGSQRVLSFSSPGYSYSTTGPVSAKSPSPRVGVVEVIPGARSTAASDSPLVSGGPSSSSLQALKRLQSRVFDMGKDIAHVIASLKLEADEEEFAESVIDLAG</sequence>
<feature type="coiled-coil region" evidence="2">
    <location>
        <begin position="214"/>
        <end position="339"/>
    </location>
</feature>
<evidence type="ECO:0000313" key="6">
    <source>
        <dbReference type="Proteomes" id="UP001633002"/>
    </source>
</evidence>
<dbReference type="EMBL" id="JBJQOH010000002">
    <property type="protein sequence ID" value="KAL3698254.1"/>
    <property type="molecule type" value="Genomic_DNA"/>
</dbReference>
<evidence type="ECO:0000256" key="3">
    <source>
        <dbReference type="SAM" id="MobiDB-lite"/>
    </source>
</evidence>
<feature type="compositionally biased region" description="Basic and acidic residues" evidence="3">
    <location>
        <begin position="577"/>
        <end position="589"/>
    </location>
</feature>
<evidence type="ECO:0000256" key="1">
    <source>
        <dbReference type="PROSITE-ProRule" id="PRU00175"/>
    </source>
</evidence>
<evidence type="ECO:0000256" key="2">
    <source>
        <dbReference type="SAM" id="Coils"/>
    </source>
</evidence>
<accession>A0ABD3I9N4</accession>
<dbReference type="GO" id="GO:0008270">
    <property type="term" value="F:zinc ion binding"/>
    <property type="evidence" value="ECO:0007669"/>
    <property type="project" value="UniProtKB-KW"/>
</dbReference>
<feature type="domain" description="RING-type" evidence="4">
    <location>
        <begin position="389"/>
        <end position="431"/>
    </location>
</feature>
<keyword evidence="1" id="KW-0863">Zinc-finger</keyword>
<comment type="caution">
    <text evidence="5">The sequence shown here is derived from an EMBL/GenBank/DDBJ whole genome shotgun (WGS) entry which is preliminary data.</text>
</comment>
<keyword evidence="1" id="KW-0862">Zinc</keyword>
<feature type="compositionally biased region" description="Low complexity" evidence="3">
    <location>
        <begin position="605"/>
        <end position="615"/>
    </location>
</feature>
<proteinExistence type="predicted"/>
<name>A0ABD3I9N4_9MARC</name>
<organism evidence="5 6">
    <name type="scientific">Riccia sorocarpa</name>
    <dbReference type="NCBI Taxonomy" id="122646"/>
    <lineage>
        <taxon>Eukaryota</taxon>
        <taxon>Viridiplantae</taxon>
        <taxon>Streptophyta</taxon>
        <taxon>Embryophyta</taxon>
        <taxon>Marchantiophyta</taxon>
        <taxon>Marchantiopsida</taxon>
        <taxon>Marchantiidae</taxon>
        <taxon>Marchantiales</taxon>
        <taxon>Ricciaceae</taxon>
        <taxon>Riccia</taxon>
    </lineage>
</organism>
<dbReference type="Gene3D" id="1.10.287.1490">
    <property type="match status" value="1"/>
</dbReference>
<dbReference type="SUPFAM" id="SSF57850">
    <property type="entry name" value="RING/U-box"/>
    <property type="match status" value="1"/>
</dbReference>
<protein>
    <recommendedName>
        <fullName evidence="4">RING-type domain-containing protein</fullName>
    </recommendedName>
</protein>
<reference evidence="5 6" key="1">
    <citation type="submission" date="2024-09" db="EMBL/GenBank/DDBJ databases">
        <title>Chromosome-scale assembly of Riccia sorocarpa.</title>
        <authorList>
            <person name="Paukszto L."/>
        </authorList>
    </citation>
    <scope>NUCLEOTIDE SEQUENCE [LARGE SCALE GENOMIC DNA]</scope>
    <source>
        <strain evidence="5">LP-2024</strain>
        <tissue evidence="5">Aerial parts of the thallus</tissue>
    </source>
</reference>
<gene>
    <name evidence="5" type="ORF">R1sor_012330</name>
</gene>
<evidence type="ECO:0000313" key="5">
    <source>
        <dbReference type="EMBL" id="KAL3698254.1"/>
    </source>
</evidence>
<dbReference type="InterPro" id="IPR001841">
    <property type="entry name" value="Znf_RING"/>
</dbReference>
<feature type="region of interest" description="Disordered" evidence="3">
    <location>
        <begin position="15"/>
        <end position="50"/>
    </location>
</feature>
<evidence type="ECO:0000259" key="4">
    <source>
        <dbReference type="PROSITE" id="PS50089"/>
    </source>
</evidence>
<keyword evidence="6" id="KW-1185">Reference proteome</keyword>
<feature type="region of interest" description="Disordered" evidence="3">
    <location>
        <begin position="566"/>
        <end position="627"/>
    </location>
</feature>
<dbReference type="Proteomes" id="UP001633002">
    <property type="component" value="Unassembled WGS sequence"/>
</dbReference>
<dbReference type="AlphaFoldDB" id="A0ABD3I9N4"/>
<keyword evidence="2" id="KW-0175">Coiled coil</keyword>
<dbReference type="PROSITE" id="PS50089">
    <property type="entry name" value="ZF_RING_2"/>
    <property type="match status" value="1"/>
</dbReference>
<keyword evidence="1" id="KW-0479">Metal-binding</keyword>